<reference evidence="2" key="1">
    <citation type="submission" date="2017-05" db="UniProtKB">
        <authorList>
            <consortium name="EnsemblMetazoa"/>
        </authorList>
    </citation>
    <scope>IDENTIFICATION</scope>
</reference>
<keyword evidence="1" id="KW-0812">Transmembrane</keyword>
<dbReference type="EnsemblMetazoa" id="Aqu2.1.30866_001">
    <property type="protein sequence ID" value="Aqu2.1.30866_001"/>
    <property type="gene ID" value="Aqu2.1.30866"/>
</dbReference>
<protein>
    <submittedName>
        <fullName evidence="2">Uncharacterized protein</fullName>
    </submittedName>
</protein>
<evidence type="ECO:0000256" key="1">
    <source>
        <dbReference type="SAM" id="Phobius"/>
    </source>
</evidence>
<keyword evidence="1" id="KW-1133">Transmembrane helix</keyword>
<sequence length="497" mass="56281">MVSHILVSFLGNRIWLKVLLMIICISMAFLLGHSYLSTTSRSVFPSRVRANGATLVDHLLLASNGQMNSTSFSSPNQDSLSMHMLSHVARSTPDCNSSSTAHTLGPVPTHRYIIEWFHWEQLTMATTSMITLSWFVSPWNANVIEPFTLNSRYFGIPHPYRKNTPLFSFLDYEKFNRLLCKHDIPPVLRFSEFLRYANRRVVVVHLLYNGFDMRRFGNRGASRTEILSLLYSKGGHYADCSDTLYMQRIGRVLLKWINLMSPSHPFIISHYCCINGSHPTYREEMAQNCRVPSDGDVTVVFTDWRGLSPLKNFRVFVPEAKNINLPRPSIDVYPYSSSVLRNASAFLNAMTSGSEFVGVHWRTEKLGQKGNKYFLQCLSSAQQIILKIFDRLEGKINLLHFSDTGPFGSKSCLHNCLSNEFVTSSFSTNGITLTHYSPSVFDGIGDSGFVASVEQEALSRARALVLVGGGSFQSQLYTRYRHYQKSSHIIYKVCHGE</sequence>
<dbReference type="InParanoid" id="A0A1X7UT75"/>
<accession>A0A1X7UT75</accession>
<keyword evidence="1" id="KW-0472">Membrane</keyword>
<feature type="transmembrane region" description="Helical" evidence="1">
    <location>
        <begin position="14"/>
        <end position="36"/>
    </location>
</feature>
<dbReference type="eggNOG" id="ENOG502SPMX">
    <property type="taxonomic scope" value="Eukaryota"/>
</dbReference>
<proteinExistence type="predicted"/>
<evidence type="ECO:0000313" key="2">
    <source>
        <dbReference type="EnsemblMetazoa" id="Aqu2.1.30866_001"/>
    </source>
</evidence>
<name>A0A1X7UT75_AMPQE</name>
<organism evidence="2">
    <name type="scientific">Amphimedon queenslandica</name>
    <name type="common">Sponge</name>
    <dbReference type="NCBI Taxonomy" id="400682"/>
    <lineage>
        <taxon>Eukaryota</taxon>
        <taxon>Metazoa</taxon>
        <taxon>Porifera</taxon>
        <taxon>Demospongiae</taxon>
        <taxon>Heteroscleromorpha</taxon>
        <taxon>Haplosclerida</taxon>
        <taxon>Niphatidae</taxon>
        <taxon>Amphimedon</taxon>
    </lineage>
</organism>
<dbReference type="AlphaFoldDB" id="A0A1X7UT75"/>